<keyword evidence="2" id="KW-1185">Reference proteome</keyword>
<evidence type="ECO:0000256" key="1">
    <source>
        <dbReference type="SAM" id="MobiDB-lite"/>
    </source>
</evidence>
<proteinExistence type="predicted"/>
<protein>
    <submittedName>
        <fullName evidence="3">Uncharacterized protein LOC112459518</fullName>
    </submittedName>
</protein>
<gene>
    <name evidence="3" type="primary">LOC112459518</name>
</gene>
<dbReference type="GeneID" id="112459518"/>
<reference evidence="3" key="1">
    <citation type="submission" date="2025-08" db="UniProtKB">
        <authorList>
            <consortium name="RefSeq"/>
        </authorList>
    </citation>
    <scope>IDENTIFICATION</scope>
    <source>
        <tissue evidence="3">Whole body</tissue>
    </source>
</reference>
<name>A0A6J1QAY2_9HYME</name>
<evidence type="ECO:0000313" key="2">
    <source>
        <dbReference type="Proteomes" id="UP000504618"/>
    </source>
</evidence>
<dbReference type="AlphaFoldDB" id="A0A6J1QAY2"/>
<feature type="region of interest" description="Disordered" evidence="1">
    <location>
        <begin position="1"/>
        <end position="50"/>
    </location>
</feature>
<accession>A0A6J1QAY2</accession>
<evidence type="ECO:0000313" key="3">
    <source>
        <dbReference type="RefSeq" id="XP_024879419.1"/>
    </source>
</evidence>
<sequence>MNAAEVHVCTPLTRHTRINPGKTDSRTQDSSGTFPYARPRERGRVSSTVPNNGRINLCNRTSYGRNGLLRPAIAHLSRTSSTLILFEVEVARVTRRVSQDDEPFPSRNIVFPSISQRSLSRIQIAVFASKHCLA</sequence>
<dbReference type="RefSeq" id="XP_024879419.1">
    <property type="nucleotide sequence ID" value="XM_025023651.1"/>
</dbReference>
<dbReference type="Proteomes" id="UP000504618">
    <property type="component" value="Unplaced"/>
</dbReference>
<organism evidence="2 3">
    <name type="scientific">Temnothorax curvispinosus</name>
    <dbReference type="NCBI Taxonomy" id="300111"/>
    <lineage>
        <taxon>Eukaryota</taxon>
        <taxon>Metazoa</taxon>
        <taxon>Ecdysozoa</taxon>
        <taxon>Arthropoda</taxon>
        <taxon>Hexapoda</taxon>
        <taxon>Insecta</taxon>
        <taxon>Pterygota</taxon>
        <taxon>Neoptera</taxon>
        <taxon>Endopterygota</taxon>
        <taxon>Hymenoptera</taxon>
        <taxon>Apocrita</taxon>
        <taxon>Aculeata</taxon>
        <taxon>Formicoidea</taxon>
        <taxon>Formicidae</taxon>
        <taxon>Myrmicinae</taxon>
        <taxon>Temnothorax</taxon>
    </lineage>
</organism>